<dbReference type="EMBL" id="BAABME010000177">
    <property type="protein sequence ID" value="GAA0140397.1"/>
    <property type="molecule type" value="Genomic_DNA"/>
</dbReference>
<evidence type="ECO:0000313" key="6">
    <source>
        <dbReference type="Proteomes" id="UP001454036"/>
    </source>
</evidence>
<keyword evidence="6" id="KW-1185">Reference proteome</keyword>
<dbReference type="Proteomes" id="UP001454036">
    <property type="component" value="Unassembled WGS sequence"/>
</dbReference>
<name>A0AAV3NRU5_LITER</name>
<evidence type="ECO:0000259" key="4">
    <source>
        <dbReference type="PROSITE" id="PS01031"/>
    </source>
</evidence>
<reference evidence="5 6" key="1">
    <citation type="submission" date="2024-01" db="EMBL/GenBank/DDBJ databases">
        <title>The complete chloroplast genome sequence of Lithospermum erythrorhizon: insights into the phylogenetic relationship among Boraginaceae species and the maternal lineages of purple gromwells.</title>
        <authorList>
            <person name="Okada T."/>
            <person name="Watanabe K."/>
        </authorList>
    </citation>
    <scope>NUCLEOTIDE SEQUENCE [LARGE SCALE GENOMIC DNA]</scope>
</reference>
<comment type="caution">
    <text evidence="5">The sequence shown here is derived from an EMBL/GenBank/DDBJ whole genome shotgun (WGS) entry which is preliminary data.</text>
</comment>
<dbReference type="PANTHER" id="PTHR11527">
    <property type="entry name" value="HEAT-SHOCK PROTEIN 20 FAMILY MEMBER"/>
    <property type="match status" value="1"/>
</dbReference>
<keyword evidence="1" id="KW-0346">Stress response</keyword>
<organism evidence="5 6">
    <name type="scientific">Lithospermum erythrorhizon</name>
    <name type="common">Purple gromwell</name>
    <name type="synonym">Lithospermum officinale var. erythrorhizon</name>
    <dbReference type="NCBI Taxonomy" id="34254"/>
    <lineage>
        <taxon>Eukaryota</taxon>
        <taxon>Viridiplantae</taxon>
        <taxon>Streptophyta</taxon>
        <taxon>Embryophyta</taxon>
        <taxon>Tracheophyta</taxon>
        <taxon>Spermatophyta</taxon>
        <taxon>Magnoliopsida</taxon>
        <taxon>eudicotyledons</taxon>
        <taxon>Gunneridae</taxon>
        <taxon>Pentapetalae</taxon>
        <taxon>asterids</taxon>
        <taxon>lamiids</taxon>
        <taxon>Boraginales</taxon>
        <taxon>Boraginaceae</taxon>
        <taxon>Boraginoideae</taxon>
        <taxon>Lithospermeae</taxon>
        <taxon>Lithospermum</taxon>
    </lineage>
</organism>
<evidence type="ECO:0000313" key="5">
    <source>
        <dbReference type="EMBL" id="GAA0140397.1"/>
    </source>
</evidence>
<dbReference type="AlphaFoldDB" id="A0AAV3NRU5"/>
<dbReference type="Gene3D" id="2.60.40.790">
    <property type="match status" value="1"/>
</dbReference>
<protein>
    <submittedName>
        <fullName evidence="5">Chaperone</fullName>
    </submittedName>
</protein>
<dbReference type="Pfam" id="PF00011">
    <property type="entry name" value="HSP20"/>
    <property type="match status" value="1"/>
</dbReference>
<gene>
    <name evidence="5" type="ORF">LIER_01753</name>
</gene>
<dbReference type="InterPro" id="IPR031107">
    <property type="entry name" value="Small_HSP"/>
</dbReference>
<dbReference type="InterPro" id="IPR008978">
    <property type="entry name" value="HSP20-like_chaperone"/>
</dbReference>
<comment type="similarity">
    <text evidence="2 3">Belongs to the small heat shock protein (HSP20) family.</text>
</comment>
<feature type="domain" description="SHSP" evidence="4">
    <location>
        <begin position="17"/>
        <end position="128"/>
    </location>
</feature>
<dbReference type="InterPro" id="IPR002068">
    <property type="entry name" value="A-crystallin/Hsp20_dom"/>
</dbReference>
<dbReference type="PROSITE" id="PS01031">
    <property type="entry name" value="SHSP"/>
    <property type="match status" value="1"/>
</dbReference>
<proteinExistence type="inferred from homology"/>
<accession>A0AAV3NRU5</accession>
<evidence type="ECO:0000256" key="1">
    <source>
        <dbReference type="ARBA" id="ARBA00023016"/>
    </source>
</evidence>
<evidence type="ECO:0000256" key="2">
    <source>
        <dbReference type="PROSITE-ProRule" id="PRU00285"/>
    </source>
</evidence>
<dbReference type="SUPFAM" id="SSF49764">
    <property type="entry name" value="HSP20-like chaperones"/>
    <property type="match status" value="1"/>
</dbReference>
<evidence type="ECO:0000256" key="3">
    <source>
        <dbReference type="RuleBase" id="RU003616"/>
    </source>
</evidence>
<sequence>MEVLTIHPSSFGSCPLLFTNHFIPENYVHCTEIIDCYIYSADLSGIREDAIRVEIVESKYLSIRTEAVQESEEPARSFMRKFKLPEGMDVDNISVGYEDGFLTITVPKSHMRTGFFIHPDDMPEISHVSAKAA</sequence>